<evidence type="ECO:0000313" key="6">
    <source>
        <dbReference type="Proteomes" id="UP000255106"/>
    </source>
</evidence>
<dbReference type="SUPFAM" id="SSF51445">
    <property type="entry name" value="(Trans)glycosidases"/>
    <property type="match status" value="1"/>
</dbReference>
<sequence length="80" mass="8929">MVALNSLNGTPATSDAWLLKDVLRDQWGFKGITVSDHGAIKRAHQTRYGLRPEDAVRVALKSGINMSMSDEYYSNTCRGW</sequence>
<dbReference type="AlphaFoldDB" id="A0A377LWV4"/>
<dbReference type="Gene3D" id="3.20.20.300">
    <property type="entry name" value="Glycoside hydrolase, family 3, N-terminal domain"/>
    <property type="match status" value="1"/>
</dbReference>
<reference evidence="5 6" key="1">
    <citation type="submission" date="2018-06" db="EMBL/GenBank/DDBJ databases">
        <authorList>
            <consortium name="Pathogen Informatics"/>
            <person name="Doyle S."/>
        </authorList>
    </citation>
    <scope>NUCLEOTIDE SEQUENCE [LARGE SCALE GENOMIC DNA]</scope>
    <source>
        <strain evidence="5 6">NCTC10005</strain>
    </source>
</reference>
<dbReference type="PANTHER" id="PTHR42721">
    <property type="entry name" value="SUGAR HYDROLASE-RELATED"/>
    <property type="match status" value="1"/>
</dbReference>
<dbReference type="GO" id="GO:0009044">
    <property type="term" value="F:xylan 1,4-beta-xylosidase activity"/>
    <property type="evidence" value="ECO:0007669"/>
    <property type="project" value="InterPro"/>
</dbReference>
<protein>
    <submittedName>
        <fullName evidence="5">Beta-galactosidase</fullName>
        <ecNumber evidence="5">3.2.1.21</ecNumber>
    </submittedName>
</protein>
<dbReference type="PANTHER" id="PTHR42721:SF3">
    <property type="entry name" value="BETA-D-XYLOSIDASE 5-RELATED"/>
    <property type="match status" value="1"/>
</dbReference>
<dbReference type="GO" id="GO:0008422">
    <property type="term" value="F:beta-glucosidase activity"/>
    <property type="evidence" value="ECO:0007669"/>
    <property type="project" value="UniProtKB-EC"/>
</dbReference>
<keyword evidence="2 5" id="KW-0378">Hydrolase</keyword>
<name>A0A377LWV4_ENTCL</name>
<feature type="domain" description="Glycoside hydrolase family 3 N-terminal" evidence="4">
    <location>
        <begin position="1"/>
        <end position="74"/>
    </location>
</feature>
<keyword evidence="3 5" id="KW-0326">Glycosidase</keyword>
<dbReference type="GO" id="GO:0031222">
    <property type="term" value="P:arabinan catabolic process"/>
    <property type="evidence" value="ECO:0007669"/>
    <property type="project" value="TreeGrafter"/>
</dbReference>
<dbReference type="EMBL" id="UGJB01000004">
    <property type="protein sequence ID" value="STQ10619.1"/>
    <property type="molecule type" value="Genomic_DNA"/>
</dbReference>
<accession>A0A377LWV4</accession>
<evidence type="ECO:0000259" key="4">
    <source>
        <dbReference type="Pfam" id="PF00933"/>
    </source>
</evidence>
<dbReference type="InterPro" id="IPR001764">
    <property type="entry name" value="Glyco_hydro_3_N"/>
</dbReference>
<dbReference type="InterPro" id="IPR019800">
    <property type="entry name" value="Glyco_hydro_3_AS"/>
</dbReference>
<evidence type="ECO:0000256" key="3">
    <source>
        <dbReference type="ARBA" id="ARBA00023295"/>
    </source>
</evidence>
<dbReference type="Proteomes" id="UP000255106">
    <property type="component" value="Unassembled WGS sequence"/>
</dbReference>
<dbReference type="GO" id="GO:0046556">
    <property type="term" value="F:alpha-L-arabinofuranosidase activity"/>
    <property type="evidence" value="ECO:0007669"/>
    <property type="project" value="TreeGrafter"/>
</dbReference>
<gene>
    <name evidence="5" type="primary">bglX_4</name>
    <name evidence="5" type="ORF">NCTC10005_03368</name>
</gene>
<comment type="similarity">
    <text evidence="1">Belongs to the glycosyl hydrolase 3 family.</text>
</comment>
<dbReference type="EC" id="3.2.1.21" evidence="5"/>
<organism evidence="5 6">
    <name type="scientific">Enterobacter cloacae</name>
    <dbReference type="NCBI Taxonomy" id="550"/>
    <lineage>
        <taxon>Bacteria</taxon>
        <taxon>Pseudomonadati</taxon>
        <taxon>Pseudomonadota</taxon>
        <taxon>Gammaproteobacteria</taxon>
        <taxon>Enterobacterales</taxon>
        <taxon>Enterobacteriaceae</taxon>
        <taxon>Enterobacter</taxon>
        <taxon>Enterobacter cloacae complex</taxon>
    </lineage>
</organism>
<dbReference type="InterPro" id="IPR036962">
    <property type="entry name" value="Glyco_hydro_3_N_sf"/>
</dbReference>
<dbReference type="InterPro" id="IPR017853">
    <property type="entry name" value="GH"/>
</dbReference>
<proteinExistence type="inferred from homology"/>
<evidence type="ECO:0000256" key="1">
    <source>
        <dbReference type="ARBA" id="ARBA00005336"/>
    </source>
</evidence>
<dbReference type="Pfam" id="PF00933">
    <property type="entry name" value="Glyco_hydro_3"/>
    <property type="match status" value="1"/>
</dbReference>
<evidence type="ECO:0000256" key="2">
    <source>
        <dbReference type="ARBA" id="ARBA00022801"/>
    </source>
</evidence>
<dbReference type="PROSITE" id="PS00775">
    <property type="entry name" value="GLYCOSYL_HYDROL_F3"/>
    <property type="match status" value="1"/>
</dbReference>
<evidence type="ECO:0000313" key="5">
    <source>
        <dbReference type="EMBL" id="STQ10619.1"/>
    </source>
</evidence>
<dbReference type="InterPro" id="IPR044993">
    <property type="entry name" value="BXL"/>
</dbReference>
<dbReference type="GO" id="GO:0045493">
    <property type="term" value="P:xylan catabolic process"/>
    <property type="evidence" value="ECO:0007669"/>
    <property type="project" value="InterPro"/>
</dbReference>